<protein>
    <submittedName>
        <fullName evidence="1">Uncharacterized protein</fullName>
    </submittedName>
</protein>
<evidence type="ECO:0000313" key="1">
    <source>
        <dbReference type="EMBL" id="NRF67409.1"/>
    </source>
</evidence>
<organism evidence="1 2">
    <name type="scientific">Pseudaquabacterium terrae</name>
    <dbReference type="NCBI Taxonomy" id="2732868"/>
    <lineage>
        <taxon>Bacteria</taxon>
        <taxon>Pseudomonadati</taxon>
        <taxon>Pseudomonadota</taxon>
        <taxon>Betaproteobacteria</taxon>
        <taxon>Burkholderiales</taxon>
        <taxon>Sphaerotilaceae</taxon>
        <taxon>Pseudaquabacterium</taxon>
    </lineage>
</organism>
<keyword evidence="2" id="KW-1185">Reference proteome</keyword>
<proteinExistence type="predicted"/>
<dbReference type="EMBL" id="JABRWJ010000003">
    <property type="protein sequence ID" value="NRF67409.1"/>
    <property type="molecule type" value="Genomic_DNA"/>
</dbReference>
<name>A0ABX2EFK4_9BURK</name>
<dbReference type="RefSeq" id="WP_173122524.1">
    <property type="nucleotide sequence ID" value="NZ_JABRWJ010000003.1"/>
</dbReference>
<dbReference type="Proteomes" id="UP000737171">
    <property type="component" value="Unassembled WGS sequence"/>
</dbReference>
<sequence length="297" mass="32838">MVELHHEVASAGEVWTICRWHECPHAALAAPGLPFDAATAAQWLREFRSHDLRRLAFDVLDPQQLSRPTDEQVVEQLAAMIVAGELRVIAGRLHDQASPPDVQQPSAAQKLLRRLRVTSHRFHFEAASFRIVEAGEWAHLRGSSDERYQVVPHDEAVPLLARIAASAGLSHDEAMALHEAVPLVPTRWRRDQPANTGILLIRIVDRSFNLESAGSAEVVTPSQMSGPKDPDHWIQITLIDDQDLPVPNQAYKVELPGGEIREGRLDGTGMAYIGGLKAGGPCKVCFPQIDTKEWRAV</sequence>
<accession>A0ABX2EFK4</accession>
<evidence type="ECO:0000313" key="2">
    <source>
        <dbReference type="Proteomes" id="UP000737171"/>
    </source>
</evidence>
<gene>
    <name evidence="1" type="ORF">HLB44_10475</name>
</gene>
<reference evidence="1 2" key="1">
    <citation type="submission" date="2020-05" db="EMBL/GenBank/DDBJ databases">
        <title>Aquincola sp. isolate from soil.</title>
        <authorList>
            <person name="Han J."/>
            <person name="Kim D.-U."/>
        </authorList>
    </citation>
    <scope>NUCLEOTIDE SEQUENCE [LARGE SCALE GENOMIC DNA]</scope>
    <source>
        <strain evidence="1 2">S2</strain>
    </source>
</reference>
<comment type="caution">
    <text evidence="1">The sequence shown here is derived from an EMBL/GenBank/DDBJ whole genome shotgun (WGS) entry which is preliminary data.</text>
</comment>